<sequence>MDTAISSQQTSTHIPAPHTGLKPCQRSCRGLLLYFPPSPTAVNRENPYSWRSNEPVCLGLSAARKGPNLDLKKLHEARAIPPEQHVDFSLVLGHAVYQANIDTKVLPPGCMTGLEFLRFCKTPSMAAANTASATTASGLDRGLDSSAPSVSSSADTSTAAPQTTFVQSTVNSITRPLKAFASGFRILTSDADTNARLSKTWTSLVEFDPQQYAAKFETHAQKNFEAMSKWLRDLQNAVSKPKA</sequence>
<comment type="caution">
    <text evidence="2">The sequence shown here is derived from an EMBL/GenBank/DDBJ whole genome shotgun (WGS) entry which is preliminary data.</text>
</comment>
<organism evidence="2 3">
    <name type="scientific">Pleodorina starrii</name>
    <dbReference type="NCBI Taxonomy" id="330485"/>
    <lineage>
        <taxon>Eukaryota</taxon>
        <taxon>Viridiplantae</taxon>
        <taxon>Chlorophyta</taxon>
        <taxon>core chlorophytes</taxon>
        <taxon>Chlorophyceae</taxon>
        <taxon>CS clade</taxon>
        <taxon>Chlamydomonadales</taxon>
        <taxon>Volvocaceae</taxon>
        <taxon>Pleodorina</taxon>
    </lineage>
</organism>
<protein>
    <submittedName>
        <fullName evidence="2">Uncharacterized protein</fullName>
    </submittedName>
</protein>
<dbReference type="Proteomes" id="UP001165080">
    <property type="component" value="Unassembled WGS sequence"/>
</dbReference>
<name>A0A9W6BJE7_9CHLO</name>
<evidence type="ECO:0000313" key="3">
    <source>
        <dbReference type="Proteomes" id="UP001165080"/>
    </source>
</evidence>
<evidence type="ECO:0000256" key="1">
    <source>
        <dbReference type="SAM" id="MobiDB-lite"/>
    </source>
</evidence>
<evidence type="ECO:0000313" key="2">
    <source>
        <dbReference type="EMBL" id="GLC52521.1"/>
    </source>
</evidence>
<feature type="region of interest" description="Disordered" evidence="1">
    <location>
        <begin position="136"/>
        <end position="161"/>
    </location>
</feature>
<accession>A0A9W6BJE7</accession>
<keyword evidence="3" id="KW-1185">Reference proteome</keyword>
<proteinExistence type="predicted"/>
<dbReference type="AlphaFoldDB" id="A0A9W6BJE7"/>
<dbReference type="EMBL" id="BRXU01000006">
    <property type="protein sequence ID" value="GLC52521.1"/>
    <property type="molecule type" value="Genomic_DNA"/>
</dbReference>
<feature type="compositionally biased region" description="Low complexity" evidence="1">
    <location>
        <begin position="144"/>
        <end position="161"/>
    </location>
</feature>
<gene>
    <name evidence="2" type="primary">PLEST003352</name>
    <name evidence="2" type="ORF">PLESTB_000638900</name>
</gene>
<reference evidence="2 3" key="1">
    <citation type="journal article" date="2023" name="Commun. Biol.">
        <title>Reorganization of the ancestral sex-determining regions during the evolution of trioecy in Pleodorina starrii.</title>
        <authorList>
            <person name="Takahashi K."/>
            <person name="Suzuki S."/>
            <person name="Kawai-Toyooka H."/>
            <person name="Yamamoto K."/>
            <person name="Hamaji T."/>
            <person name="Ootsuki R."/>
            <person name="Yamaguchi H."/>
            <person name="Kawachi M."/>
            <person name="Higashiyama T."/>
            <person name="Nozaki H."/>
        </authorList>
    </citation>
    <scope>NUCLEOTIDE SEQUENCE [LARGE SCALE GENOMIC DNA]</scope>
    <source>
        <strain evidence="2 3">NIES-4479</strain>
    </source>
</reference>
<dbReference type="OrthoDB" id="529371at2759"/>